<comment type="caution">
    <text evidence="3">The sequence shown here is derived from an EMBL/GenBank/DDBJ whole genome shotgun (WGS) entry which is preliminary data.</text>
</comment>
<evidence type="ECO:0000259" key="2">
    <source>
        <dbReference type="Pfam" id="PF13473"/>
    </source>
</evidence>
<comment type="subcellular location">
    <subcellularLocation>
        <location evidence="1">Periplasm</location>
    </subcellularLocation>
</comment>
<evidence type="ECO:0000256" key="1">
    <source>
        <dbReference type="ARBA" id="ARBA00004418"/>
    </source>
</evidence>
<gene>
    <name evidence="3" type="ORF">H0I39_18340</name>
</gene>
<dbReference type="SUPFAM" id="SSF49503">
    <property type="entry name" value="Cupredoxins"/>
    <property type="match status" value="1"/>
</dbReference>
<proteinExistence type="predicted"/>
<name>A0A853IZ30_9BURK</name>
<dbReference type="AlphaFoldDB" id="A0A853IZ30"/>
<reference evidence="3 4" key="1">
    <citation type="submission" date="2020-07" db="EMBL/GenBank/DDBJ databases">
        <authorList>
            <person name="Maaloum M."/>
        </authorList>
    </citation>
    <scope>NUCLEOTIDE SEQUENCE [LARGE SCALE GENOMIC DNA]</scope>
    <source>
        <strain evidence="3 4">GCS-AN-3</strain>
    </source>
</reference>
<dbReference type="Gene3D" id="2.60.40.420">
    <property type="entry name" value="Cupredoxins - blue copper proteins"/>
    <property type="match status" value="1"/>
</dbReference>
<dbReference type="InterPro" id="IPR052721">
    <property type="entry name" value="ET_Amicyanin"/>
</dbReference>
<evidence type="ECO:0000313" key="3">
    <source>
        <dbReference type="EMBL" id="NZA03185.1"/>
    </source>
</evidence>
<sequence>MAVASVARARARLPVRHTVVMAATAYAPLTLTVRRGDSVEWINKDPFPHTVTCAGVFDSQSIAEGARWTYRADRRGRFAYTCTFHPNMNGTLVVT</sequence>
<organism evidence="3 4">
    <name type="scientific">Ottowia beijingensis</name>
    <dbReference type="NCBI Taxonomy" id="1207057"/>
    <lineage>
        <taxon>Bacteria</taxon>
        <taxon>Pseudomonadati</taxon>
        <taxon>Pseudomonadota</taxon>
        <taxon>Betaproteobacteria</taxon>
        <taxon>Burkholderiales</taxon>
        <taxon>Comamonadaceae</taxon>
        <taxon>Ottowia</taxon>
    </lineage>
</organism>
<dbReference type="Pfam" id="PF13473">
    <property type="entry name" value="Cupredoxin_1"/>
    <property type="match status" value="1"/>
</dbReference>
<dbReference type="PANTHER" id="PTHR36507:SF1">
    <property type="entry name" value="BLL1555 PROTEIN"/>
    <property type="match status" value="1"/>
</dbReference>
<protein>
    <submittedName>
        <fullName evidence="3">Cupredoxin domain-containing protein</fullName>
    </submittedName>
</protein>
<dbReference type="InterPro" id="IPR008972">
    <property type="entry name" value="Cupredoxin"/>
</dbReference>
<dbReference type="EMBL" id="JACCKX010000001">
    <property type="protein sequence ID" value="NZA03185.1"/>
    <property type="molecule type" value="Genomic_DNA"/>
</dbReference>
<evidence type="ECO:0000313" key="4">
    <source>
        <dbReference type="Proteomes" id="UP000589716"/>
    </source>
</evidence>
<dbReference type="InterPro" id="IPR028096">
    <property type="entry name" value="EfeO_Cupredoxin"/>
</dbReference>
<dbReference type="GO" id="GO:0042597">
    <property type="term" value="C:periplasmic space"/>
    <property type="evidence" value="ECO:0007669"/>
    <property type="project" value="UniProtKB-SubCell"/>
</dbReference>
<dbReference type="PANTHER" id="PTHR36507">
    <property type="entry name" value="BLL1555 PROTEIN"/>
    <property type="match status" value="1"/>
</dbReference>
<feature type="domain" description="EfeO-type cupredoxin-like" evidence="2">
    <location>
        <begin position="16"/>
        <end position="94"/>
    </location>
</feature>
<accession>A0A853IZ30</accession>
<dbReference type="Proteomes" id="UP000589716">
    <property type="component" value="Unassembled WGS sequence"/>
</dbReference>
<keyword evidence="4" id="KW-1185">Reference proteome</keyword>